<protein>
    <submittedName>
        <fullName evidence="1">RCG41799</fullName>
    </submittedName>
</protein>
<dbReference type="EMBL" id="CH474118">
    <property type="protein sequence ID" value="EDL86703.1"/>
    <property type="molecule type" value="Genomic_DNA"/>
</dbReference>
<dbReference type="Proteomes" id="UP000234681">
    <property type="component" value="Chromosome 20"/>
</dbReference>
<sequence>MGGSSIHCLQHSHDCCPGCPWSCDHHRSCGGCCEEEEEKHRWKRRGLCSSSKQQQCPQLGLLSGDLKSPPSWSSRHDGKSTSCQFHAALSCSLSLPHQT</sequence>
<organism evidence="1 2">
    <name type="scientific">Rattus norvegicus</name>
    <name type="common">Rat</name>
    <dbReference type="NCBI Taxonomy" id="10116"/>
    <lineage>
        <taxon>Eukaryota</taxon>
        <taxon>Metazoa</taxon>
        <taxon>Chordata</taxon>
        <taxon>Craniata</taxon>
        <taxon>Vertebrata</taxon>
        <taxon>Euteleostomi</taxon>
        <taxon>Mammalia</taxon>
        <taxon>Eutheria</taxon>
        <taxon>Euarchontoglires</taxon>
        <taxon>Glires</taxon>
        <taxon>Rodentia</taxon>
        <taxon>Myomorpha</taxon>
        <taxon>Muroidea</taxon>
        <taxon>Muridae</taxon>
        <taxon>Murinae</taxon>
        <taxon>Rattus</taxon>
    </lineage>
</organism>
<dbReference type="AlphaFoldDB" id="A6KT49"/>
<proteinExistence type="predicted"/>
<evidence type="ECO:0000313" key="1">
    <source>
        <dbReference type="EMBL" id="EDL86703.1"/>
    </source>
</evidence>
<gene>
    <name evidence="1" type="ORF">rCG_41799</name>
</gene>
<name>A6KT49_RAT</name>
<accession>A6KT49</accession>
<reference evidence="2" key="1">
    <citation type="submission" date="2005-09" db="EMBL/GenBank/DDBJ databases">
        <authorList>
            <person name="Mural R.J."/>
            <person name="Li P.W."/>
            <person name="Adams M.D."/>
            <person name="Amanatides P.G."/>
            <person name="Baden-Tillson H."/>
            <person name="Barnstead M."/>
            <person name="Chin S.H."/>
            <person name="Dew I."/>
            <person name="Evans C.A."/>
            <person name="Ferriera S."/>
            <person name="Flanigan M."/>
            <person name="Fosler C."/>
            <person name="Glodek A."/>
            <person name="Gu Z."/>
            <person name="Holt R.A."/>
            <person name="Jennings D."/>
            <person name="Kraft C.L."/>
            <person name="Lu F."/>
            <person name="Nguyen T."/>
            <person name="Nusskern D.R."/>
            <person name="Pfannkoch C.M."/>
            <person name="Sitter C."/>
            <person name="Sutton G.G."/>
            <person name="Venter J.C."/>
            <person name="Wang Z."/>
            <person name="Woodage T."/>
            <person name="Zheng X.H."/>
            <person name="Zhong F."/>
        </authorList>
    </citation>
    <scope>NUCLEOTIDE SEQUENCE [LARGE SCALE GENOMIC DNA]</scope>
    <source>
        <strain>BN</strain>
        <strain evidence="2">Sprague-Dawley</strain>
    </source>
</reference>
<evidence type="ECO:0000313" key="2">
    <source>
        <dbReference type="Proteomes" id="UP000234681"/>
    </source>
</evidence>